<evidence type="ECO:0000313" key="1">
    <source>
        <dbReference type="EMBL" id="KWZ82829.1"/>
    </source>
</evidence>
<proteinExistence type="predicted"/>
<dbReference type="AlphaFoldDB" id="A0A133KT23"/>
<dbReference type="Proteomes" id="UP000070376">
    <property type="component" value="Unassembled WGS sequence"/>
</dbReference>
<organism evidence="1 2">
    <name type="scientific">Heyndrickxia coagulans</name>
    <name type="common">Weizmannia coagulans</name>
    <dbReference type="NCBI Taxonomy" id="1398"/>
    <lineage>
        <taxon>Bacteria</taxon>
        <taxon>Bacillati</taxon>
        <taxon>Bacillota</taxon>
        <taxon>Bacilli</taxon>
        <taxon>Bacillales</taxon>
        <taxon>Bacillaceae</taxon>
        <taxon>Heyndrickxia</taxon>
    </lineage>
</organism>
<protein>
    <submittedName>
        <fullName evidence="1">Uncharacterized protein</fullName>
    </submittedName>
</protein>
<dbReference type="PATRIC" id="fig|1398.22.peg.1598"/>
<sequence>MQIVLLQGFKRTFRQLTKVKLSFSVFQKDNSGRDKKQNIL</sequence>
<gene>
    <name evidence="1" type="ORF">HMPREF3213_01589</name>
</gene>
<accession>A0A133KT23</accession>
<dbReference type="EMBL" id="LRPN01000048">
    <property type="protein sequence ID" value="KWZ82829.1"/>
    <property type="molecule type" value="Genomic_DNA"/>
</dbReference>
<reference evidence="2" key="1">
    <citation type="submission" date="2016-01" db="EMBL/GenBank/DDBJ databases">
        <authorList>
            <person name="Mitreva M."/>
            <person name="Pepin K.H."/>
            <person name="Mihindukulasuriya K.A."/>
            <person name="Fulton R."/>
            <person name="Fronick C."/>
            <person name="O'Laughlin M."/>
            <person name="Miner T."/>
            <person name="Herter B."/>
            <person name="Rosa B.A."/>
            <person name="Cordes M."/>
            <person name="Tomlinson C."/>
            <person name="Wollam A."/>
            <person name="Palsikar V.B."/>
            <person name="Mardis E.R."/>
            <person name="Wilson R.K."/>
        </authorList>
    </citation>
    <scope>NUCLEOTIDE SEQUENCE [LARGE SCALE GENOMIC DNA]</scope>
    <source>
        <strain evidence="2">GED7749B</strain>
    </source>
</reference>
<evidence type="ECO:0000313" key="2">
    <source>
        <dbReference type="Proteomes" id="UP000070376"/>
    </source>
</evidence>
<name>A0A133KT23_HEYCO</name>
<comment type="caution">
    <text evidence="1">The sequence shown here is derived from an EMBL/GenBank/DDBJ whole genome shotgun (WGS) entry which is preliminary data.</text>
</comment>